<organism evidence="4 5">
    <name type="scientific">Mycolicibacterium flavescens</name>
    <name type="common">Mycobacterium flavescens</name>
    <dbReference type="NCBI Taxonomy" id="1776"/>
    <lineage>
        <taxon>Bacteria</taxon>
        <taxon>Bacillati</taxon>
        <taxon>Actinomycetota</taxon>
        <taxon>Actinomycetes</taxon>
        <taxon>Mycobacteriales</taxon>
        <taxon>Mycobacteriaceae</taxon>
        <taxon>Mycolicibacterium</taxon>
    </lineage>
</organism>
<dbReference type="InterPro" id="IPR036291">
    <property type="entry name" value="NAD(P)-bd_dom_sf"/>
</dbReference>
<sequence length="272" mass="28224">MSALLDGRVAFVTGAARGQGRSHAVRLAREGASIIAIDIAGPAAEANTYPPATADDLAETVRLVEAEGGSIIARIADVRDPDALAGVLAEAVPEFGDRLDVVVANAGICNWGRFWEMPDEQWLTLVDVNLNGVWRTMKAAVPQMIKAGNGGSIITVSSVAGIKSLPGQAHYSAAKHGVVGLTKSAAIELGEYGIRVNSIHPWGVATPMAEDPTTATMLTEHPSYVMSFGSVLPAVPLAEPGDISDAVVYLASDLSRAVTGTQLTLDMGATKV</sequence>
<dbReference type="RefSeq" id="WP_069415712.1">
    <property type="nucleotide sequence ID" value="NZ_JACKUL010000028.1"/>
</dbReference>
<keyword evidence="3" id="KW-0520">NAD</keyword>
<dbReference type="OrthoDB" id="5173603at2"/>
<dbReference type="FunFam" id="3.40.50.720:FF:000084">
    <property type="entry name" value="Short-chain dehydrogenase reductase"/>
    <property type="match status" value="1"/>
</dbReference>
<gene>
    <name evidence="4" type="ORF">BHQ18_21725</name>
</gene>
<dbReference type="Pfam" id="PF13561">
    <property type="entry name" value="adh_short_C2"/>
    <property type="match status" value="1"/>
</dbReference>
<evidence type="ECO:0000256" key="3">
    <source>
        <dbReference type="ARBA" id="ARBA00023027"/>
    </source>
</evidence>
<evidence type="ECO:0000313" key="5">
    <source>
        <dbReference type="Proteomes" id="UP000094053"/>
    </source>
</evidence>
<dbReference type="PROSITE" id="PS00061">
    <property type="entry name" value="ADH_SHORT"/>
    <property type="match status" value="1"/>
</dbReference>
<keyword evidence="2" id="KW-0560">Oxidoreductase</keyword>
<dbReference type="NCBIfam" id="TIGR03971">
    <property type="entry name" value="SDR_subfam_1"/>
    <property type="match status" value="1"/>
</dbReference>
<dbReference type="PRINTS" id="PR00081">
    <property type="entry name" value="GDHRDH"/>
</dbReference>
<dbReference type="CDD" id="cd05233">
    <property type="entry name" value="SDR_c"/>
    <property type="match status" value="1"/>
</dbReference>
<dbReference type="PANTHER" id="PTHR24321:SF8">
    <property type="entry name" value="ESTRADIOL 17-BETA-DEHYDROGENASE 8-RELATED"/>
    <property type="match status" value="1"/>
</dbReference>
<reference evidence="5" key="1">
    <citation type="submission" date="2016-09" db="EMBL/GenBank/DDBJ databases">
        <authorList>
            <person name="Greninger A.L."/>
            <person name="Jerome K.R."/>
            <person name="Mcnair B."/>
            <person name="Wallis C."/>
            <person name="Fang F."/>
        </authorList>
    </citation>
    <scope>NUCLEOTIDE SEQUENCE [LARGE SCALE GENOMIC DNA]</scope>
    <source>
        <strain evidence="5">M6</strain>
    </source>
</reference>
<dbReference type="SUPFAM" id="SSF51735">
    <property type="entry name" value="NAD(P)-binding Rossmann-fold domains"/>
    <property type="match status" value="1"/>
</dbReference>
<dbReference type="NCBIfam" id="NF009467">
    <property type="entry name" value="PRK12826.1-3"/>
    <property type="match status" value="1"/>
</dbReference>
<dbReference type="Gene3D" id="3.40.50.720">
    <property type="entry name" value="NAD(P)-binding Rossmann-like Domain"/>
    <property type="match status" value="1"/>
</dbReference>
<comment type="caution">
    <text evidence="4">The sequence shown here is derived from an EMBL/GenBank/DDBJ whole genome shotgun (WGS) entry which is preliminary data.</text>
</comment>
<keyword evidence="5" id="KW-1185">Reference proteome</keyword>
<dbReference type="AlphaFoldDB" id="A0A1E3RDH8"/>
<dbReference type="Proteomes" id="UP000094053">
    <property type="component" value="Unassembled WGS sequence"/>
</dbReference>
<dbReference type="InterPro" id="IPR002347">
    <property type="entry name" value="SDR_fam"/>
</dbReference>
<evidence type="ECO:0000313" key="4">
    <source>
        <dbReference type="EMBL" id="ODQ87925.1"/>
    </source>
</evidence>
<comment type="similarity">
    <text evidence="1">Belongs to the short-chain dehydrogenases/reductases (SDR) family.</text>
</comment>
<dbReference type="PANTHER" id="PTHR24321">
    <property type="entry name" value="DEHYDROGENASES, SHORT CHAIN"/>
    <property type="match status" value="1"/>
</dbReference>
<dbReference type="InterPro" id="IPR023985">
    <property type="entry name" value="SDR_subfam_1"/>
</dbReference>
<evidence type="ECO:0000256" key="2">
    <source>
        <dbReference type="ARBA" id="ARBA00023002"/>
    </source>
</evidence>
<dbReference type="GO" id="GO:0016491">
    <property type="term" value="F:oxidoreductase activity"/>
    <property type="evidence" value="ECO:0007669"/>
    <property type="project" value="UniProtKB-KW"/>
</dbReference>
<evidence type="ECO:0000256" key="1">
    <source>
        <dbReference type="ARBA" id="ARBA00006484"/>
    </source>
</evidence>
<dbReference type="InterPro" id="IPR020904">
    <property type="entry name" value="Sc_DH/Rdtase_CS"/>
</dbReference>
<dbReference type="PRINTS" id="PR00080">
    <property type="entry name" value="SDRFAMILY"/>
</dbReference>
<proteinExistence type="inferred from homology"/>
<dbReference type="EMBL" id="MIHA01000018">
    <property type="protein sequence ID" value="ODQ87925.1"/>
    <property type="molecule type" value="Genomic_DNA"/>
</dbReference>
<dbReference type="STRING" id="1776.BHQ18_21725"/>
<name>A0A1E3RDH8_MYCFV</name>
<accession>A0A1E3RDH8</accession>
<protein>
    <submittedName>
        <fullName evidence="4">3-oxoacyl-[acyl-carrier-protein] reductase</fullName>
    </submittedName>
</protein>